<organism evidence="2 3">
    <name type="scientific">Pseudonocardia hispaniensis</name>
    <dbReference type="NCBI Taxonomy" id="904933"/>
    <lineage>
        <taxon>Bacteria</taxon>
        <taxon>Bacillati</taxon>
        <taxon>Actinomycetota</taxon>
        <taxon>Actinomycetes</taxon>
        <taxon>Pseudonocardiales</taxon>
        <taxon>Pseudonocardiaceae</taxon>
        <taxon>Pseudonocardia</taxon>
    </lineage>
</organism>
<evidence type="ECO:0000256" key="1">
    <source>
        <dbReference type="SAM" id="Phobius"/>
    </source>
</evidence>
<name>A0ABW1J8M0_9PSEU</name>
<accession>A0ABW1J8M0</accession>
<reference evidence="3" key="1">
    <citation type="journal article" date="2019" name="Int. J. Syst. Evol. Microbiol.">
        <title>The Global Catalogue of Microorganisms (GCM) 10K type strain sequencing project: providing services to taxonomists for standard genome sequencing and annotation.</title>
        <authorList>
            <consortium name="The Broad Institute Genomics Platform"/>
            <consortium name="The Broad Institute Genome Sequencing Center for Infectious Disease"/>
            <person name="Wu L."/>
            <person name="Ma J."/>
        </authorList>
    </citation>
    <scope>NUCLEOTIDE SEQUENCE [LARGE SCALE GENOMIC DNA]</scope>
    <source>
        <strain evidence="3">CCM 8391</strain>
    </source>
</reference>
<dbReference type="EMBL" id="JBHSQW010000044">
    <property type="protein sequence ID" value="MFC5996942.1"/>
    <property type="molecule type" value="Genomic_DNA"/>
</dbReference>
<comment type="caution">
    <text evidence="2">The sequence shown here is derived from an EMBL/GenBank/DDBJ whole genome shotgun (WGS) entry which is preliminary data.</text>
</comment>
<evidence type="ECO:0000313" key="2">
    <source>
        <dbReference type="EMBL" id="MFC5996942.1"/>
    </source>
</evidence>
<keyword evidence="1" id="KW-0472">Membrane</keyword>
<dbReference type="RefSeq" id="WP_379587818.1">
    <property type="nucleotide sequence ID" value="NZ_JBHSQW010000044.1"/>
</dbReference>
<keyword evidence="1" id="KW-0812">Transmembrane</keyword>
<dbReference type="Proteomes" id="UP001596302">
    <property type="component" value="Unassembled WGS sequence"/>
</dbReference>
<keyword evidence="1" id="KW-1133">Transmembrane helix</keyword>
<protein>
    <submittedName>
        <fullName evidence="2">Uncharacterized protein</fullName>
    </submittedName>
</protein>
<evidence type="ECO:0000313" key="3">
    <source>
        <dbReference type="Proteomes" id="UP001596302"/>
    </source>
</evidence>
<gene>
    <name evidence="2" type="ORF">ACFQE5_22280</name>
</gene>
<sequence length="60" mass="6027">MGDPRLTRLPAPLLGYLAGCVTALAGVLLLWGLPVTLIVAGVVCAASFVLAYAGDEGSGR</sequence>
<feature type="transmembrane region" description="Helical" evidence="1">
    <location>
        <begin position="37"/>
        <end position="54"/>
    </location>
</feature>
<proteinExistence type="predicted"/>
<feature type="transmembrane region" description="Helical" evidence="1">
    <location>
        <begin position="12"/>
        <end position="31"/>
    </location>
</feature>
<keyword evidence="3" id="KW-1185">Reference proteome</keyword>